<proteinExistence type="predicted"/>
<evidence type="ECO:0000313" key="3">
    <source>
        <dbReference type="Proteomes" id="UP000626109"/>
    </source>
</evidence>
<feature type="non-terminal residue" evidence="2">
    <location>
        <position position="1"/>
    </location>
</feature>
<gene>
    <name evidence="2" type="ORF">PGLA2088_LOCUS31852</name>
</gene>
<evidence type="ECO:0008006" key="4">
    <source>
        <dbReference type="Google" id="ProtNLM"/>
    </source>
</evidence>
<evidence type="ECO:0000256" key="1">
    <source>
        <dbReference type="SAM" id="MobiDB-lite"/>
    </source>
</evidence>
<dbReference type="SUPFAM" id="SSF54928">
    <property type="entry name" value="RNA-binding domain, RBD"/>
    <property type="match status" value="1"/>
</dbReference>
<reference evidence="2" key="1">
    <citation type="submission" date="2021-02" db="EMBL/GenBank/DDBJ databases">
        <authorList>
            <person name="Dougan E. K."/>
            <person name="Rhodes N."/>
            <person name="Thang M."/>
            <person name="Chan C."/>
        </authorList>
    </citation>
    <scope>NUCLEOTIDE SEQUENCE</scope>
</reference>
<dbReference type="GO" id="GO:0003676">
    <property type="term" value="F:nucleic acid binding"/>
    <property type="evidence" value="ECO:0007669"/>
    <property type="project" value="InterPro"/>
</dbReference>
<dbReference type="EMBL" id="CAJNNW010029645">
    <property type="protein sequence ID" value="CAE8700985.1"/>
    <property type="molecule type" value="Genomic_DNA"/>
</dbReference>
<organism evidence="2 3">
    <name type="scientific">Polarella glacialis</name>
    <name type="common">Dinoflagellate</name>
    <dbReference type="NCBI Taxonomy" id="89957"/>
    <lineage>
        <taxon>Eukaryota</taxon>
        <taxon>Sar</taxon>
        <taxon>Alveolata</taxon>
        <taxon>Dinophyceae</taxon>
        <taxon>Suessiales</taxon>
        <taxon>Suessiaceae</taxon>
        <taxon>Polarella</taxon>
    </lineage>
</organism>
<feature type="compositionally biased region" description="Low complexity" evidence="1">
    <location>
        <begin position="295"/>
        <end position="315"/>
    </location>
</feature>
<sequence>LNRDGRPSGFARIFFNSPQAAHLCRDGLHRKQLGDRYIEVLACNDRAGKARARKTAEIESAGQSAAAAAPVALDGASEQFEKERILHECRQHLSIPGHQQILLSMLGIALSDPARNYLRRANLGLKHFLARFPNEFRVEGPKGCEKIIWMPAGMVVGAEMATVFEENAARQIAWREPSTPQRERVPMPLLSPNEKLFASVHSHHGMATPSDWGTPGPHQAAEALLNGLNVGANTGALDFSAFQAAGWPPFAAGWPAPPWVGGAGGPWGNSMMWGDVPGAHAGMAGISAAGGAAKAPAKKTSAPKDGAAAAAPSARSHAHLHPQSHPFAGRPGGDEAKDVREVVVPQAKVLEDDGVEVP</sequence>
<dbReference type="AlphaFoldDB" id="A0A813KJW3"/>
<dbReference type="InterPro" id="IPR012677">
    <property type="entry name" value="Nucleotide-bd_a/b_plait_sf"/>
</dbReference>
<dbReference type="InterPro" id="IPR035979">
    <property type="entry name" value="RBD_domain_sf"/>
</dbReference>
<name>A0A813KJW3_POLGL</name>
<feature type="non-terminal residue" evidence="2">
    <location>
        <position position="358"/>
    </location>
</feature>
<accession>A0A813KJW3</accession>
<feature type="region of interest" description="Disordered" evidence="1">
    <location>
        <begin position="295"/>
        <end position="339"/>
    </location>
</feature>
<protein>
    <recommendedName>
        <fullName evidence="4">RRM domain-containing protein</fullName>
    </recommendedName>
</protein>
<evidence type="ECO:0000313" key="2">
    <source>
        <dbReference type="EMBL" id="CAE8700985.1"/>
    </source>
</evidence>
<dbReference type="Proteomes" id="UP000626109">
    <property type="component" value="Unassembled WGS sequence"/>
</dbReference>
<dbReference type="Gene3D" id="3.30.70.330">
    <property type="match status" value="1"/>
</dbReference>
<comment type="caution">
    <text evidence="2">The sequence shown here is derived from an EMBL/GenBank/DDBJ whole genome shotgun (WGS) entry which is preliminary data.</text>
</comment>